<keyword evidence="1" id="KW-0285">Flavoprotein</keyword>
<keyword evidence="2" id="KW-0274">FAD</keyword>
<dbReference type="AlphaFoldDB" id="Q54VR0"/>
<dbReference type="PhylomeDB" id="Q54VR0"/>
<dbReference type="GO" id="GO:0071949">
    <property type="term" value="F:FAD binding"/>
    <property type="evidence" value="ECO:0007669"/>
    <property type="project" value="InterPro"/>
</dbReference>
<reference evidence="6 7" key="1">
    <citation type="journal article" date="2005" name="Nature">
        <title>The genome of the social amoeba Dictyostelium discoideum.</title>
        <authorList>
            <consortium name="The Dictyostelium discoideum Sequencing Consortium"/>
            <person name="Eichinger L."/>
            <person name="Pachebat J.A."/>
            <person name="Glockner G."/>
            <person name="Rajandream M.A."/>
            <person name="Sucgang R."/>
            <person name="Berriman M."/>
            <person name="Song J."/>
            <person name="Olsen R."/>
            <person name="Szafranski K."/>
            <person name="Xu Q."/>
            <person name="Tunggal B."/>
            <person name="Kummerfeld S."/>
            <person name="Madera M."/>
            <person name="Konfortov B.A."/>
            <person name="Rivero F."/>
            <person name="Bankier A.T."/>
            <person name="Lehmann R."/>
            <person name="Hamlin N."/>
            <person name="Davies R."/>
            <person name="Gaudet P."/>
            <person name="Fey P."/>
            <person name="Pilcher K."/>
            <person name="Chen G."/>
            <person name="Saunders D."/>
            <person name="Sodergren E."/>
            <person name="Davis P."/>
            <person name="Kerhornou A."/>
            <person name="Nie X."/>
            <person name="Hall N."/>
            <person name="Anjard C."/>
            <person name="Hemphill L."/>
            <person name="Bason N."/>
            <person name="Farbrother P."/>
            <person name="Desany B."/>
            <person name="Just E."/>
            <person name="Morio T."/>
            <person name="Rost R."/>
            <person name="Churcher C."/>
            <person name="Cooper J."/>
            <person name="Haydock S."/>
            <person name="van Driessche N."/>
            <person name="Cronin A."/>
            <person name="Goodhead I."/>
            <person name="Muzny D."/>
            <person name="Mourier T."/>
            <person name="Pain A."/>
            <person name="Lu M."/>
            <person name="Harper D."/>
            <person name="Lindsay R."/>
            <person name="Hauser H."/>
            <person name="James K."/>
            <person name="Quiles M."/>
            <person name="Madan Babu M."/>
            <person name="Saito T."/>
            <person name="Buchrieser C."/>
            <person name="Wardroper A."/>
            <person name="Felder M."/>
            <person name="Thangavelu M."/>
            <person name="Johnson D."/>
            <person name="Knights A."/>
            <person name="Loulseged H."/>
            <person name="Mungall K."/>
            <person name="Oliver K."/>
            <person name="Price C."/>
            <person name="Quail M.A."/>
            <person name="Urushihara H."/>
            <person name="Hernandez J."/>
            <person name="Rabbinowitsch E."/>
            <person name="Steffen D."/>
            <person name="Sanders M."/>
            <person name="Ma J."/>
            <person name="Kohara Y."/>
            <person name="Sharp S."/>
            <person name="Simmonds M."/>
            <person name="Spiegler S."/>
            <person name="Tivey A."/>
            <person name="Sugano S."/>
            <person name="White B."/>
            <person name="Walker D."/>
            <person name="Woodward J."/>
            <person name="Winckler T."/>
            <person name="Tanaka Y."/>
            <person name="Shaulsky G."/>
            <person name="Schleicher M."/>
            <person name="Weinstock G."/>
            <person name="Rosenthal A."/>
            <person name="Cox E.C."/>
            <person name="Chisholm R.L."/>
            <person name="Gibbs R."/>
            <person name="Loomis W.F."/>
            <person name="Platzer M."/>
            <person name="Kay R.R."/>
            <person name="Williams J."/>
            <person name="Dear P.H."/>
            <person name="Noegel A.A."/>
            <person name="Barrell B."/>
            <person name="Kuspa A."/>
        </authorList>
    </citation>
    <scope>NUCLEOTIDE SEQUENCE [LARGE SCALE GENOMIC DNA]</scope>
    <source>
        <strain evidence="6 7">AX4</strain>
    </source>
</reference>
<keyword evidence="7" id="KW-1185">Reference proteome</keyword>
<gene>
    <name evidence="6" type="ORF">DDB_G0280189</name>
</gene>
<evidence type="ECO:0000259" key="5">
    <source>
        <dbReference type="PROSITE" id="PS50206"/>
    </source>
</evidence>
<dbReference type="OMA" id="AVHGYYF"/>
<dbReference type="PANTHER" id="PTHR46972:SF1">
    <property type="entry name" value="FAD DEPENDENT OXIDOREDUCTASE DOMAIN-CONTAINING PROTEIN"/>
    <property type="match status" value="1"/>
</dbReference>
<dbReference type="dictyBase" id="DDB_G0280189"/>
<accession>Q54VR0</accession>
<dbReference type="VEuPathDB" id="AmoebaDB:DDB_G0280189"/>
<dbReference type="GO" id="GO:0004497">
    <property type="term" value="F:monooxygenase activity"/>
    <property type="evidence" value="ECO:0007669"/>
    <property type="project" value="UniProtKB-KW"/>
</dbReference>
<name>Q54VR0_DICDI</name>
<dbReference type="STRING" id="44689.Q54VR0"/>
<dbReference type="PROSITE" id="PS50206">
    <property type="entry name" value="RHODANESE_3"/>
    <property type="match status" value="1"/>
</dbReference>
<sequence>MNKNIKDMKIVICGGGMSGLGLARVLQLKGCKNVKVYERSTHKYSRLQGSSLDLHAKLGQKLIIAAGLQEQFAAFSRPDGECFSFCDKSGNINVRKPYLKIASKRPEIDRGDLRDILMDSLLPDTIEWDYHFKSLKQIENDQIELTFTNNDGTIVRDAVIADLVIGCDGVHSKVRKYVTLDQFKPEYMGITMIEGEITDAKNSCPEIYNLVNQGLMFVMEDGIVMLAQQKTDGNIVFSFAQKVEKDWINNQGFNLSVNSSSSDDDVKNYLKNKLIPSWSPIFHRLIDSSITPFKPRVLYRAPINQEWKSQSNITIIGDAAHSISPFAGLGCNIALYDSFELANILTKDIDCTTQKPLLEKIQIFEKSMLNRWRTAAKETMENENSVFLPNGIDALKKRIGGIYYYFNCILSVSKVVNYINYFTDLILLTK</sequence>
<dbReference type="Proteomes" id="UP000002195">
    <property type="component" value="Unassembled WGS sequence"/>
</dbReference>
<dbReference type="SUPFAM" id="SSF51905">
    <property type="entry name" value="FAD/NAD(P)-binding domain"/>
    <property type="match status" value="1"/>
</dbReference>
<dbReference type="Pfam" id="PF01494">
    <property type="entry name" value="FAD_binding_3"/>
    <property type="match status" value="1"/>
</dbReference>
<evidence type="ECO:0000256" key="3">
    <source>
        <dbReference type="ARBA" id="ARBA00023002"/>
    </source>
</evidence>
<dbReference type="eggNOG" id="KOG2614">
    <property type="taxonomic scope" value="Eukaryota"/>
</dbReference>
<comment type="caution">
    <text evidence="6">The sequence shown here is derived from an EMBL/GenBank/DDBJ whole genome shotgun (WGS) entry which is preliminary data.</text>
</comment>
<keyword evidence="3" id="KW-0560">Oxidoreductase</keyword>
<dbReference type="FunCoup" id="Q54VR0">
    <property type="interactions" value="1"/>
</dbReference>
<dbReference type="KEGG" id="ddi:DDB_G0280189"/>
<dbReference type="PaxDb" id="44689-DDB0302469"/>
<dbReference type="InterPro" id="IPR002938">
    <property type="entry name" value="FAD-bd"/>
</dbReference>
<evidence type="ECO:0000256" key="2">
    <source>
        <dbReference type="ARBA" id="ARBA00022827"/>
    </source>
</evidence>
<organism evidence="6 7">
    <name type="scientific">Dictyostelium discoideum</name>
    <name type="common">Social amoeba</name>
    <dbReference type="NCBI Taxonomy" id="44689"/>
    <lineage>
        <taxon>Eukaryota</taxon>
        <taxon>Amoebozoa</taxon>
        <taxon>Evosea</taxon>
        <taxon>Eumycetozoa</taxon>
        <taxon>Dictyostelia</taxon>
        <taxon>Dictyosteliales</taxon>
        <taxon>Dictyosteliaceae</taxon>
        <taxon>Dictyostelium</taxon>
    </lineage>
</organism>
<dbReference type="InterPro" id="IPR001763">
    <property type="entry name" value="Rhodanese-like_dom"/>
</dbReference>
<dbReference type="PRINTS" id="PR00420">
    <property type="entry name" value="RNGMNOXGNASE"/>
</dbReference>
<dbReference type="InterPro" id="IPR036188">
    <property type="entry name" value="FAD/NAD-bd_sf"/>
</dbReference>
<proteinExistence type="predicted"/>
<dbReference type="SMR" id="Q54VR0"/>
<protein>
    <submittedName>
        <fullName evidence="6">FAD dependent oxidoreductase domain-containing protein</fullName>
    </submittedName>
</protein>
<evidence type="ECO:0000313" key="7">
    <source>
        <dbReference type="Proteomes" id="UP000002195"/>
    </source>
</evidence>
<evidence type="ECO:0000313" key="6">
    <source>
        <dbReference type="EMBL" id="EAL67321.1"/>
    </source>
</evidence>
<evidence type="ECO:0000256" key="4">
    <source>
        <dbReference type="ARBA" id="ARBA00023033"/>
    </source>
</evidence>
<dbReference type="RefSeq" id="XP_641295.1">
    <property type="nucleotide sequence ID" value="XM_636203.1"/>
</dbReference>
<dbReference type="EMBL" id="AAFI02000035">
    <property type="protein sequence ID" value="EAL67321.1"/>
    <property type="molecule type" value="Genomic_DNA"/>
</dbReference>
<dbReference type="InParanoid" id="Q54VR0"/>
<dbReference type="Gene3D" id="3.50.50.60">
    <property type="entry name" value="FAD/NAD(P)-binding domain"/>
    <property type="match status" value="1"/>
</dbReference>
<dbReference type="HOGENOM" id="CLU_009665_4_0_1"/>
<keyword evidence="4" id="KW-0503">Monooxygenase</keyword>
<evidence type="ECO:0000256" key="1">
    <source>
        <dbReference type="ARBA" id="ARBA00022630"/>
    </source>
</evidence>
<dbReference type="PANTHER" id="PTHR46972">
    <property type="entry name" value="MONOOXYGENASE ASQM-RELATED"/>
    <property type="match status" value="1"/>
</dbReference>
<dbReference type="GeneID" id="8622428"/>
<feature type="domain" description="Rhodanese" evidence="5">
    <location>
        <begin position="10"/>
        <end position="53"/>
    </location>
</feature>